<evidence type="ECO:0000313" key="4">
    <source>
        <dbReference type="Proteomes" id="UP000444318"/>
    </source>
</evidence>
<dbReference type="AlphaFoldDB" id="A0A843SFF9"/>
<gene>
    <name evidence="3" type="ORF">GEV01_26210</name>
</gene>
<evidence type="ECO:0000256" key="1">
    <source>
        <dbReference type="SAM" id="MobiDB-lite"/>
    </source>
</evidence>
<dbReference type="Proteomes" id="UP000444318">
    <property type="component" value="Unassembled WGS sequence"/>
</dbReference>
<protein>
    <submittedName>
        <fullName evidence="3">Uncharacterized protein</fullName>
    </submittedName>
</protein>
<evidence type="ECO:0000256" key="2">
    <source>
        <dbReference type="SAM" id="Phobius"/>
    </source>
</evidence>
<dbReference type="EMBL" id="WHUF01000008">
    <property type="protein sequence ID" value="MQA23019.1"/>
    <property type="molecule type" value="Genomic_DNA"/>
</dbReference>
<feature type="transmembrane region" description="Helical" evidence="2">
    <location>
        <begin position="22"/>
        <end position="41"/>
    </location>
</feature>
<keyword evidence="2" id="KW-0472">Membrane</keyword>
<reference evidence="3 4" key="1">
    <citation type="submission" date="2019-10" db="EMBL/GenBank/DDBJ databases">
        <title>Two novel species isolated from a subtropical stream in China.</title>
        <authorList>
            <person name="Lu H."/>
        </authorList>
    </citation>
    <scope>NUCLEOTIDE SEQUENCE [LARGE SCALE GENOMIC DNA]</scope>
    <source>
        <strain evidence="3 4">FT103W</strain>
    </source>
</reference>
<name>A0A843SFF9_9BURK</name>
<proteinExistence type="predicted"/>
<sequence length="85" mass="9224">MQSVLWITAAMLDEEALDDDELAPVFFAAIADIFILFVSGLNAPRRWLGCKDDDDATAGKSSSESSSLPLPPFFPLLGIPTPQNR</sequence>
<feature type="region of interest" description="Disordered" evidence="1">
    <location>
        <begin position="53"/>
        <end position="85"/>
    </location>
</feature>
<organism evidence="3 4">
    <name type="scientific">Rugamonas rivuli</name>
    <dbReference type="NCBI Taxonomy" id="2743358"/>
    <lineage>
        <taxon>Bacteria</taxon>
        <taxon>Pseudomonadati</taxon>
        <taxon>Pseudomonadota</taxon>
        <taxon>Betaproteobacteria</taxon>
        <taxon>Burkholderiales</taxon>
        <taxon>Oxalobacteraceae</taxon>
        <taxon>Telluria group</taxon>
        <taxon>Rugamonas</taxon>
    </lineage>
</organism>
<evidence type="ECO:0000313" key="3">
    <source>
        <dbReference type="EMBL" id="MQA23019.1"/>
    </source>
</evidence>
<keyword evidence="4" id="KW-1185">Reference proteome</keyword>
<keyword evidence="2" id="KW-0812">Transmembrane</keyword>
<accession>A0A843SFF9</accession>
<comment type="caution">
    <text evidence="3">The sequence shown here is derived from an EMBL/GenBank/DDBJ whole genome shotgun (WGS) entry which is preliminary data.</text>
</comment>
<keyword evidence="2" id="KW-1133">Transmembrane helix</keyword>